<dbReference type="AlphaFoldDB" id="A0A1I3APL1"/>
<dbReference type="Gene3D" id="3.40.630.30">
    <property type="match status" value="1"/>
</dbReference>
<dbReference type="PROSITE" id="PS51186">
    <property type="entry name" value="GNAT"/>
    <property type="match status" value="1"/>
</dbReference>
<keyword evidence="1" id="KW-0812">Transmembrane</keyword>
<dbReference type="OrthoDB" id="1452841at2"/>
<feature type="transmembrane region" description="Helical" evidence="1">
    <location>
        <begin position="82"/>
        <end position="102"/>
    </location>
</feature>
<accession>A0A1I3APL1</accession>
<evidence type="ECO:0000256" key="1">
    <source>
        <dbReference type="SAM" id="Phobius"/>
    </source>
</evidence>
<dbReference type="Proteomes" id="UP000199666">
    <property type="component" value="Unassembled WGS sequence"/>
</dbReference>
<feature type="transmembrane region" description="Helical" evidence="1">
    <location>
        <begin position="12"/>
        <end position="30"/>
    </location>
</feature>
<dbReference type="PANTHER" id="PTHR42791:SF1">
    <property type="entry name" value="N-ACETYLTRANSFERASE DOMAIN-CONTAINING PROTEIN"/>
    <property type="match status" value="1"/>
</dbReference>
<feature type="domain" description="N-acetyltransferase" evidence="2">
    <location>
        <begin position="38"/>
        <end position="195"/>
    </location>
</feature>
<evidence type="ECO:0000313" key="4">
    <source>
        <dbReference type="Proteomes" id="UP000199666"/>
    </source>
</evidence>
<evidence type="ECO:0000313" key="3">
    <source>
        <dbReference type="EMBL" id="SFH52005.1"/>
    </source>
</evidence>
<dbReference type="RefSeq" id="WP_090998334.1">
    <property type="nucleotide sequence ID" value="NZ_FOPP01000019.1"/>
</dbReference>
<dbReference type="InterPro" id="IPR016181">
    <property type="entry name" value="Acyl_CoA_acyltransferase"/>
</dbReference>
<name>A0A1I3APL1_9SPHI</name>
<keyword evidence="1" id="KW-1133">Transmembrane helix</keyword>
<dbReference type="Pfam" id="PF00583">
    <property type="entry name" value="Acetyltransf_1"/>
    <property type="match status" value="1"/>
</dbReference>
<organism evidence="3 4">
    <name type="scientific">Pedobacter insulae</name>
    <dbReference type="NCBI Taxonomy" id="414048"/>
    <lineage>
        <taxon>Bacteria</taxon>
        <taxon>Pseudomonadati</taxon>
        <taxon>Bacteroidota</taxon>
        <taxon>Sphingobacteriia</taxon>
        <taxon>Sphingobacteriales</taxon>
        <taxon>Sphingobacteriaceae</taxon>
        <taxon>Pedobacter</taxon>
    </lineage>
</organism>
<sequence length="195" mass="22448">MIEATRKDKNRIIEILTFAFRSNASVSFIAGNGSDRLMRICDLMDYAFEVCLRYGKVVLAEDRNACALVLFPDKKVLSFRSLWLDLWLVFKVVGFSGLFRVLRREKLIKMRHPAGDFFYLWFIGVHPDHQCLGLGSGLLTELLALADGMNRSVYLETSTVVNIPWYERFGFAVFDELDLGYKLSFLKRAVNMKNL</sequence>
<dbReference type="PANTHER" id="PTHR42791">
    <property type="entry name" value="GNAT FAMILY ACETYLTRANSFERASE"/>
    <property type="match status" value="1"/>
</dbReference>
<keyword evidence="4" id="KW-1185">Reference proteome</keyword>
<dbReference type="SUPFAM" id="SSF55729">
    <property type="entry name" value="Acyl-CoA N-acyltransferases (Nat)"/>
    <property type="match status" value="1"/>
</dbReference>
<proteinExistence type="predicted"/>
<gene>
    <name evidence="3" type="ORF">SAMN04489864_1193</name>
</gene>
<protein>
    <submittedName>
        <fullName evidence="3">Acetyltransferase (GNAT) family protein</fullName>
    </submittedName>
</protein>
<dbReference type="InterPro" id="IPR000182">
    <property type="entry name" value="GNAT_dom"/>
</dbReference>
<dbReference type="EMBL" id="FOPP01000019">
    <property type="protein sequence ID" value="SFH52005.1"/>
    <property type="molecule type" value="Genomic_DNA"/>
</dbReference>
<keyword evidence="1" id="KW-0472">Membrane</keyword>
<keyword evidence="3" id="KW-0808">Transferase</keyword>
<dbReference type="GO" id="GO:0016747">
    <property type="term" value="F:acyltransferase activity, transferring groups other than amino-acyl groups"/>
    <property type="evidence" value="ECO:0007669"/>
    <property type="project" value="InterPro"/>
</dbReference>
<dbReference type="STRING" id="414048.SAMN04489864_1193"/>
<dbReference type="InterPro" id="IPR052523">
    <property type="entry name" value="Trichothecene_AcTrans"/>
</dbReference>
<reference evidence="3 4" key="1">
    <citation type="submission" date="2016-10" db="EMBL/GenBank/DDBJ databases">
        <authorList>
            <person name="de Groot N.N."/>
        </authorList>
    </citation>
    <scope>NUCLEOTIDE SEQUENCE [LARGE SCALE GENOMIC DNA]</scope>
    <source>
        <strain evidence="3 4">DSM 18684</strain>
    </source>
</reference>
<evidence type="ECO:0000259" key="2">
    <source>
        <dbReference type="PROSITE" id="PS51186"/>
    </source>
</evidence>
<dbReference type="CDD" id="cd04301">
    <property type="entry name" value="NAT_SF"/>
    <property type="match status" value="1"/>
</dbReference>